<comment type="similarity">
    <text evidence="3 15">Belongs to the anthranilate synthase component I family.</text>
</comment>
<dbReference type="RefSeq" id="WP_155448342.1">
    <property type="nucleotide sequence ID" value="NZ_WNKT01000002.1"/>
</dbReference>
<keyword evidence="11 15" id="KW-0057">Aromatic amino acid biosynthesis</keyword>
<dbReference type="PANTHER" id="PTHR11236:SF48">
    <property type="entry name" value="ISOCHORISMATE SYNTHASE MENF"/>
    <property type="match status" value="1"/>
</dbReference>
<comment type="caution">
    <text evidence="18">The sequence shown here is derived from an EMBL/GenBank/DDBJ whole genome shotgun (WGS) entry which is preliminary data.</text>
</comment>
<evidence type="ECO:0000256" key="2">
    <source>
        <dbReference type="ARBA" id="ARBA00004873"/>
    </source>
</evidence>
<dbReference type="Gene3D" id="3.60.120.10">
    <property type="entry name" value="Anthranilate synthase"/>
    <property type="match status" value="1"/>
</dbReference>
<evidence type="ECO:0000256" key="14">
    <source>
        <dbReference type="ARBA" id="ARBA00047683"/>
    </source>
</evidence>
<dbReference type="AlphaFoldDB" id="A0A6N8E6M7"/>
<name>A0A6N8E6M7_9GAMM</name>
<keyword evidence="8 15" id="KW-0479">Metal-binding</keyword>
<dbReference type="EC" id="4.1.3.27" evidence="5 15"/>
<dbReference type="OrthoDB" id="9803598at2"/>
<sequence>MTPKTFNALAEQGYNRIPVACEVLADLETPLSVYLKLAKGPYSYLFESVQGGEKWGRYSIIGLPARTVIKIRGYQIQVERDGEVIESTESTDPLAWVEQYQSRFQVAEIEGLPRFTGGLVGYFGYDTIRYIEPKLAVCPNPDQLGTPDILLMVSNEVVVFDNLSGRLYIILHLDPTAGDTLEAGEARIGELNALMRQPIPNGQSAPPRDVDESHFVSGFTETAFKQAVERIKDYILAGDCMQVVLSQRLSIPFGAPPLDLYRALRGLNPSPYMYFLDLDDFQIVGSSPEILTRLEDGVVTVRPIAGTRRRGHTEAEDQALEAELLADPKELAEHLMLIDLGRNDAGRVSEIGSVRLTDRMIVERYSHVMHIVSNVIGQLKEGLSAIDVLRATFPAGTVSGAPKIRAMEIVDELEPVKRGIYSGAVGYLSWNGNMDTAIAIRTAVIQNGTLHIQAGAGIVADSVPESEWQETMNKGRAIFRAVTAAEVGIDRYGCGMKRV</sequence>
<comment type="cofactor">
    <cofactor evidence="1 15">
        <name>Mg(2+)</name>
        <dbReference type="ChEBI" id="CHEBI:18420"/>
    </cofactor>
</comment>
<evidence type="ECO:0000256" key="10">
    <source>
        <dbReference type="ARBA" id="ARBA00022842"/>
    </source>
</evidence>
<dbReference type="InterPro" id="IPR019999">
    <property type="entry name" value="Anth_synth_I-like"/>
</dbReference>
<dbReference type="GO" id="GO:0004049">
    <property type="term" value="F:anthranilate synthase activity"/>
    <property type="evidence" value="ECO:0007669"/>
    <property type="project" value="UniProtKB-EC"/>
</dbReference>
<comment type="catalytic activity">
    <reaction evidence="14 15">
        <text>chorismate + L-glutamine = anthranilate + pyruvate + L-glutamate + H(+)</text>
        <dbReference type="Rhea" id="RHEA:21732"/>
        <dbReference type="ChEBI" id="CHEBI:15361"/>
        <dbReference type="ChEBI" id="CHEBI:15378"/>
        <dbReference type="ChEBI" id="CHEBI:16567"/>
        <dbReference type="ChEBI" id="CHEBI:29748"/>
        <dbReference type="ChEBI" id="CHEBI:29985"/>
        <dbReference type="ChEBI" id="CHEBI:58359"/>
        <dbReference type="EC" id="4.1.3.27"/>
    </reaction>
</comment>
<dbReference type="InterPro" id="IPR006805">
    <property type="entry name" value="Anth_synth_I_N"/>
</dbReference>
<evidence type="ECO:0000256" key="8">
    <source>
        <dbReference type="ARBA" id="ARBA00022723"/>
    </source>
</evidence>
<dbReference type="NCBIfam" id="TIGR00564">
    <property type="entry name" value="trpE_most"/>
    <property type="match status" value="1"/>
</dbReference>
<evidence type="ECO:0000259" key="16">
    <source>
        <dbReference type="Pfam" id="PF00425"/>
    </source>
</evidence>
<dbReference type="PRINTS" id="PR00095">
    <property type="entry name" value="ANTSNTHASEI"/>
</dbReference>
<dbReference type="SUPFAM" id="SSF56322">
    <property type="entry name" value="ADC synthase"/>
    <property type="match status" value="1"/>
</dbReference>
<feature type="domain" description="Anthranilate synthase component I N-terminal" evidence="17">
    <location>
        <begin position="26"/>
        <end position="169"/>
    </location>
</feature>
<comment type="pathway">
    <text evidence="2 15">Amino-acid biosynthesis; L-tryptophan biosynthesis; L-tryptophan from chorismate: step 1/5.</text>
</comment>
<dbReference type="Proteomes" id="UP000434044">
    <property type="component" value="Unassembled WGS sequence"/>
</dbReference>
<evidence type="ECO:0000256" key="7">
    <source>
        <dbReference type="ARBA" id="ARBA00022605"/>
    </source>
</evidence>
<keyword evidence="10 15" id="KW-0460">Magnesium</keyword>
<feature type="domain" description="Chorismate-utilising enzyme C-terminal" evidence="16">
    <location>
        <begin position="222"/>
        <end position="474"/>
    </location>
</feature>
<protein>
    <recommendedName>
        <fullName evidence="6 15">Anthranilate synthase component 1</fullName>
        <ecNumber evidence="5 15">4.1.3.27</ecNumber>
    </recommendedName>
</protein>
<evidence type="ECO:0000256" key="6">
    <source>
        <dbReference type="ARBA" id="ARBA00020653"/>
    </source>
</evidence>
<proteinExistence type="inferred from homology"/>
<evidence type="ECO:0000256" key="5">
    <source>
        <dbReference type="ARBA" id="ARBA00012266"/>
    </source>
</evidence>
<evidence type="ECO:0000259" key="17">
    <source>
        <dbReference type="Pfam" id="PF04715"/>
    </source>
</evidence>
<dbReference type="EMBL" id="WNKT01000002">
    <property type="protein sequence ID" value="MTW19755.1"/>
    <property type="molecule type" value="Genomic_DNA"/>
</dbReference>
<dbReference type="InterPro" id="IPR005801">
    <property type="entry name" value="ADC_synthase"/>
</dbReference>
<evidence type="ECO:0000313" key="19">
    <source>
        <dbReference type="Proteomes" id="UP000434044"/>
    </source>
</evidence>
<comment type="function">
    <text evidence="13 15">Part of a heterotetrameric complex that catalyzes the two-step biosynthesis of anthranilate, an intermediate in the biosynthesis of L-tryptophan. In the first step, the glutamine-binding beta subunit (TrpG) of anthranilate synthase (AS) provides the glutamine amidotransferase activity which generates ammonia as a substrate that, along with chorismate, is used in the second step, catalyzed by the large alpha subunit of AS (TrpE) to produce anthranilate. In the absence of TrpG, TrpE can synthesize anthranilate directly from chorismate and high concentrations of ammonia.</text>
</comment>
<accession>A0A6N8E6M7</accession>
<evidence type="ECO:0000256" key="1">
    <source>
        <dbReference type="ARBA" id="ARBA00001946"/>
    </source>
</evidence>
<evidence type="ECO:0000256" key="15">
    <source>
        <dbReference type="RuleBase" id="RU364045"/>
    </source>
</evidence>
<dbReference type="Pfam" id="PF00425">
    <property type="entry name" value="Chorismate_bind"/>
    <property type="match status" value="1"/>
</dbReference>
<dbReference type="GO" id="GO:0046872">
    <property type="term" value="F:metal ion binding"/>
    <property type="evidence" value="ECO:0007669"/>
    <property type="project" value="UniProtKB-KW"/>
</dbReference>
<keyword evidence="7 15" id="KW-0028">Amino-acid biosynthesis</keyword>
<dbReference type="InterPro" id="IPR015890">
    <property type="entry name" value="Chorismate_C"/>
</dbReference>
<evidence type="ECO:0000256" key="3">
    <source>
        <dbReference type="ARBA" id="ARBA00009562"/>
    </source>
</evidence>
<comment type="subunit">
    <text evidence="4 15">Heterotetramer consisting of two non-identical subunits: a beta subunit (TrpG) and a large alpha subunit (TrpE).</text>
</comment>
<dbReference type="GO" id="GO:0000162">
    <property type="term" value="P:L-tryptophan biosynthetic process"/>
    <property type="evidence" value="ECO:0007669"/>
    <property type="project" value="UniProtKB-UniPathway"/>
</dbReference>
<keyword evidence="19" id="KW-1185">Reference proteome</keyword>
<gene>
    <name evidence="15" type="primary">trpE</name>
    <name evidence="18" type="ORF">GJ668_01455</name>
</gene>
<keyword evidence="12 15" id="KW-0456">Lyase</keyword>
<organism evidence="18 19">
    <name type="scientific">Allochromatium palmeri</name>
    <dbReference type="NCBI Taxonomy" id="231048"/>
    <lineage>
        <taxon>Bacteria</taxon>
        <taxon>Pseudomonadati</taxon>
        <taxon>Pseudomonadota</taxon>
        <taxon>Gammaproteobacteria</taxon>
        <taxon>Chromatiales</taxon>
        <taxon>Chromatiaceae</taxon>
        <taxon>Allochromatium</taxon>
    </lineage>
</organism>
<dbReference type="PANTHER" id="PTHR11236">
    <property type="entry name" value="AMINOBENZOATE/ANTHRANILATE SYNTHASE"/>
    <property type="match status" value="1"/>
</dbReference>
<keyword evidence="9 15" id="KW-0822">Tryptophan biosynthesis</keyword>
<evidence type="ECO:0000256" key="4">
    <source>
        <dbReference type="ARBA" id="ARBA00011575"/>
    </source>
</evidence>
<evidence type="ECO:0000313" key="18">
    <source>
        <dbReference type="EMBL" id="MTW19755.1"/>
    </source>
</evidence>
<reference evidence="18 19" key="1">
    <citation type="submission" date="2019-11" db="EMBL/GenBank/DDBJ databases">
        <title>Whole-genome sequence of the anaerobic purple sulfur bacterium Allochromatium palmeri DSM 15591.</title>
        <authorList>
            <person name="Kyndt J.A."/>
            <person name="Meyer T.E."/>
        </authorList>
    </citation>
    <scope>NUCLEOTIDE SEQUENCE [LARGE SCALE GENOMIC DNA]</scope>
    <source>
        <strain evidence="18 19">DSM 15591</strain>
    </source>
</reference>
<dbReference type="Pfam" id="PF04715">
    <property type="entry name" value="Anth_synt_I_N"/>
    <property type="match status" value="1"/>
</dbReference>
<evidence type="ECO:0000256" key="12">
    <source>
        <dbReference type="ARBA" id="ARBA00023239"/>
    </source>
</evidence>
<evidence type="ECO:0000256" key="9">
    <source>
        <dbReference type="ARBA" id="ARBA00022822"/>
    </source>
</evidence>
<dbReference type="InterPro" id="IPR005256">
    <property type="entry name" value="Anth_synth_I_PabB"/>
</dbReference>
<evidence type="ECO:0000256" key="11">
    <source>
        <dbReference type="ARBA" id="ARBA00023141"/>
    </source>
</evidence>
<dbReference type="UniPathway" id="UPA00035">
    <property type="reaction ID" value="UER00040"/>
</dbReference>
<evidence type="ECO:0000256" key="13">
    <source>
        <dbReference type="ARBA" id="ARBA00025634"/>
    </source>
</evidence>